<accession>B6K3W3</accession>
<dbReference type="STRING" id="402676.B6K3W3"/>
<keyword evidence="2" id="KW-1133">Transmembrane helix</keyword>
<dbReference type="GO" id="GO:0016287">
    <property type="term" value="F:glycerone-phosphate O-acyltransferase activity"/>
    <property type="evidence" value="ECO:0000318"/>
    <property type="project" value="GO_Central"/>
</dbReference>
<evidence type="ECO:0000313" key="4">
    <source>
        <dbReference type="EMBL" id="EEB08170.1"/>
    </source>
</evidence>
<organism evidence="4 5">
    <name type="scientific">Schizosaccharomyces japonicus (strain yFS275 / FY16936)</name>
    <name type="common">Fission yeast</name>
    <dbReference type="NCBI Taxonomy" id="402676"/>
    <lineage>
        <taxon>Eukaryota</taxon>
        <taxon>Fungi</taxon>
        <taxon>Dikarya</taxon>
        <taxon>Ascomycota</taxon>
        <taxon>Taphrinomycotina</taxon>
        <taxon>Schizosaccharomycetes</taxon>
        <taxon>Schizosaccharomycetales</taxon>
        <taxon>Schizosaccharomycetaceae</taxon>
        <taxon>Schizosaccharomyces</taxon>
    </lineage>
</organism>
<dbReference type="PANTHER" id="PTHR31605:SF0">
    <property type="entry name" value="GLYCEROL-3-PHOSPHATE O-ACYLTRANSFERASE 1"/>
    <property type="match status" value="1"/>
</dbReference>
<evidence type="ECO:0000256" key="2">
    <source>
        <dbReference type="SAM" id="Phobius"/>
    </source>
</evidence>
<keyword evidence="5" id="KW-1185">Reference proteome</keyword>
<sequence length="703" mass="78088">MAFESICKALGQFVYDLALWLVSVLVDLFFREVKSRGSFRVPRKSAVIFVAAPHANQFVDALILMKQIRFACDRRVSTLIAAKSMKVPIVGPIARAFQCIPVARAEDSARSAVGHLRLEDPEKPLYITGTDTKFTQFEPHTLISLPSGGGMAEVKHVIDDTHCVLAKAFRNSKAMDVLTKPEGTPFRTAPKVDQSKMYRAVHDRLNEGNCIAIFPEGGSHDRPELLPLKAGVAIMALGALAENPDLDLKIVPCGMNYFHPHRFRSRAVLEFGDPFTVPRELVELYKNGSRSSAIKQVLDMVYDALVTVTILTPDYTTLEVVQAARRLFKPSEMQLPLPEVVELNRRFVAGYLRYKDNPHVEAVRKQVLRYNEKLYTLGVRDHQVVEPIANAKLHIISLLVFRICLLSSYAMCALPGSILFAPVFIATSYISKRKQATALRNSTVKIEGKDVLASWKLIVGLGFTPFLYIIYGVAAATFTREMGWWGTTSLQFFLLIPVYIYLFTVMTVAALRFGEVGMDIYKTLRPLKLSLHPTKSSVFQNLRKEREILSKRITDLCYTLGPTVYPEMMNHKLAYAYGTNAVSSATDVQASDVSAREVPTPELPELENTGLQKTAASVNHSAVIEAGSSNRCSPALTPVNHGRSPSSSRQTSPTQSSRSSQDGNSEDSADVQSDNALNMNDIHRALQASKRLRKNPRKSTHQS</sequence>
<dbReference type="OMA" id="FEMQHEG"/>
<evidence type="ECO:0000259" key="3">
    <source>
        <dbReference type="SMART" id="SM00563"/>
    </source>
</evidence>
<dbReference type="InterPro" id="IPR002123">
    <property type="entry name" value="Plipid/glycerol_acylTrfase"/>
</dbReference>
<dbReference type="OrthoDB" id="2427554at2759"/>
<keyword evidence="2" id="KW-0812">Transmembrane</keyword>
<dbReference type="CDD" id="cd07992">
    <property type="entry name" value="LPLAT_AAK14816-like"/>
    <property type="match status" value="1"/>
</dbReference>
<protein>
    <submittedName>
        <fullName evidence="4">Glycerol-3-phosphate O-acyltransferase</fullName>
    </submittedName>
</protein>
<dbReference type="AlphaFoldDB" id="B6K3W3"/>
<feature type="transmembrane region" description="Helical" evidence="2">
    <location>
        <begin position="406"/>
        <end position="430"/>
    </location>
</feature>
<feature type="transmembrane region" description="Helical" evidence="2">
    <location>
        <begin position="451"/>
        <end position="471"/>
    </location>
</feature>
<dbReference type="GO" id="GO:0004366">
    <property type="term" value="F:glycerol-3-phosphate O-acyltransferase activity"/>
    <property type="evidence" value="ECO:0000318"/>
    <property type="project" value="GO_Central"/>
</dbReference>
<dbReference type="RefSeq" id="XP_002174463.1">
    <property type="nucleotide sequence ID" value="XM_002174427.1"/>
</dbReference>
<dbReference type="SUPFAM" id="SSF69593">
    <property type="entry name" value="Glycerol-3-phosphate (1)-acyltransferase"/>
    <property type="match status" value="1"/>
</dbReference>
<feature type="domain" description="Phospholipid/glycerol acyltransferase" evidence="3">
    <location>
        <begin position="48"/>
        <end position="258"/>
    </location>
</feature>
<reference evidence="4 5" key="1">
    <citation type="journal article" date="2011" name="Science">
        <title>Comparative functional genomics of the fission yeasts.</title>
        <authorList>
            <person name="Rhind N."/>
            <person name="Chen Z."/>
            <person name="Yassour M."/>
            <person name="Thompson D.A."/>
            <person name="Haas B.J."/>
            <person name="Habib N."/>
            <person name="Wapinski I."/>
            <person name="Roy S."/>
            <person name="Lin M.F."/>
            <person name="Heiman D.I."/>
            <person name="Young S.K."/>
            <person name="Furuya K."/>
            <person name="Guo Y."/>
            <person name="Pidoux A."/>
            <person name="Chen H.M."/>
            <person name="Robbertse B."/>
            <person name="Goldberg J.M."/>
            <person name="Aoki K."/>
            <person name="Bayne E.H."/>
            <person name="Berlin A.M."/>
            <person name="Desjardins C.A."/>
            <person name="Dobbs E."/>
            <person name="Dukaj L."/>
            <person name="Fan L."/>
            <person name="FitzGerald M.G."/>
            <person name="French C."/>
            <person name="Gujja S."/>
            <person name="Hansen K."/>
            <person name="Keifenheim D."/>
            <person name="Levin J.Z."/>
            <person name="Mosher R.A."/>
            <person name="Mueller C.A."/>
            <person name="Pfiffner J."/>
            <person name="Priest M."/>
            <person name="Russ C."/>
            <person name="Smialowska A."/>
            <person name="Swoboda P."/>
            <person name="Sykes S.M."/>
            <person name="Vaughn M."/>
            <person name="Vengrova S."/>
            <person name="Yoder R."/>
            <person name="Zeng Q."/>
            <person name="Allshire R."/>
            <person name="Baulcombe D."/>
            <person name="Birren B.W."/>
            <person name="Brown W."/>
            <person name="Ekwall K."/>
            <person name="Kellis M."/>
            <person name="Leatherwood J."/>
            <person name="Levin H."/>
            <person name="Margalit H."/>
            <person name="Martienssen R."/>
            <person name="Nieduszynski C.A."/>
            <person name="Spatafora J.W."/>
            <person name="Friedman N."/>
            <person name="Dalgaard J.Z."/>
            <person name="Baumann P."/>
            <person name="Niki H."/>
            <person name="Regev A."/>
            <person name="Nusbaum C."/>
        </authorList>
    </citation>
    <scope>NUCLEOTIDE SEQUENCE [LARGE SCALE GENOMIC DNA]</scope>
    <source>
        <strain evidence="5">yFS275 / FY16936</strain>
    </source>
</reference>
<dbReference type="VEuPathDB" id="FungiDB:SJAG_03305"/>
<dbReference type="GO" id="GO:0008654">
    <property type="term" value="P:phospholipid biosynthetic process"/>
    <property type="evidence" value="ECO:0000318"/>
    <property type="project" value="GO_Central"/>
</dbReference>
<feature type="transmembrane region" description="Helical" evidence="2">
    <location>
        <begin position="491"/>
        <end position="513"/>
    </location>
</feature>
<dbReference type="EMBL" id="KE651167">
    <property type="protein sequence ID" value="EEB08170.1"/>
    <property type="molecule type" value="Genomic_DNA"/>
</dbReference>
<dbReference type="PANTHER" id="PTHR31605">
    <property type="entry name" value="GLYCEROL-3-PHOSPHATE O-ACYLTRANSFERASE 1"/>
    <property type="match status" value="1"/>
</dbReference>
<feature type="compositionally biased region" description="Basic residues" evidence="1">
    <location>
        <begin position="690"/>
        <end position="703"/>
    </location>
</feature>
<dbReference type="JaponicusDB" id="SJAG_03305"/>
<proteinExistence type="predicted"/>
<dbReference type="HOGENOM" id="CLU_007860_1_0_1"/>
<evidence type="ECO:0000313" key="5">
    <source>
        <dbReference type="Proteomes" id="UP000001744"/>
    </source>
</evidence>
<gene>
    <name evidence="4" type="ORF">SJAG_03305</name>
</gene>
<evidence type="ECO:0000256" key="1">
    <source>
        <dbReference type="SAM" id="MobiDB-lite"/>
    </source>
</evidence>
<feature type="compositionally biased region" description="Low complexity" evidence="1">
    <location>
        <begin position="643"/>
        <end position="661"/>
    </location>
</feature>
<dbReference type="SMART" id="SM00563">
    <property type="entry name" value="PlsC"/>
    <property type="match status" value="1"/>
</dbReference>
<keyword evidence="2" id="KW-0472">Membrane</keyword>
<dbReference type="InterPro" id="IPR052744">
    <property type="entry name" value="GPAT/DAPAT"/>
</dbReference>
<dbReference type="Proteomes" id="UP000001744">
    <property type="component" value="Unassembled WGS sequence"/>
</dbReference>
<dbReference type="GeneID" id="7052474"/>
<feature type="region of interest" description="Disordered" evidence="1">
    <location>
        <begin position="629"/>
        <end position="703"/>
    </location>
</feature>
<dbReference type="eggNOG" id="ENOG502QQ2N">
    <property type="taxonomic scope" value="Eukaryota"/>
</dbReference>
<name>B6K3W3_SCHJY</name>
<dbReference type="Pfam" id="PF01553">
    <property type="entry name" value="Acyltransferase"/>
    <property type="match status" value="2"/>
</dbReference>